<dbReference type="Pfam" id="PF10543">
    <property type="entry name" value="ORF6N"/>
    <property type="match status" value="1"/>
</dbReference>
<dbReference type="Proteomes" id="UP000003374">
    <property type="component" value="Unassembled WGS sequence"/>
</dbReference>
<comment type="caution">
    <text evidence="2">The sequence shown here is derived from an EMBL/GenBank/DDBJ whole genome shotgun (WGS) entry which is preliminary data.</text>
</comment>
<evidence type="ECO:0000313" key="3">
    <source>
        <dbReference type="Proteomes" id="UP000003374"/>
    </source>
</evidence>
<reference evidence="2 3" key="1">
    <citation type="submission" date="2006-02" db="EMBL/GenBank/DDBJ databases">
        <authorList>
            <person name="Waterbury J."/>
            <person name="Ferriera S."/>
            <person name="Johnson J."/>
            <person name="Kravitz S."/>
            <person name="Halpern A."/>
            <person name="Remington K."/>
            <person name="Beeson K."/>
            <person name="Tran B."/>
            <person name="Rogers Y.-H."/>
            <person name="Friedman R."/>
            <person name="Venter J.C."/>
        </authorList>
    </citation>
    <scope>NUCLEOTIDE SEQUENCE [LARGE SCALE GENOMIC DNA]</scope>
    <source>
        <strain evidence="2 3">Nb-231</strain>
    </source>
</reference>
<accession>A4BQR0</accession>
<dbReference type="RefSeq" id="WP_005000525.1">
    <property type="nucleotide sequence ID" value="NZ_CH672427.1"/>
</dbReference>
<dbReference type="OrthoDB" id="6903337at2"/>
<dbReference type="HOGENOM" id="CLU_174113_0_0_6"/>
<evidence type="ECO:0000313" key="2">
    <source>
        <dbReference type="EMBL" id="EAR21910.1"/>
    </source>
</evidence>
<dbReference type="InterPro" id="IPR018873">
    <property type="entry name" value="KilA-N_DNA-bd_domain"/>
</dbReference>
<feature type="domain" description="KilA-N DNA-binding" evidence="1">
    <location>
        <begin position="4"/>
        <end position="86"/>
    </location>
</feature>
<dbReference type="eggNOG" id="ENOG5033JPD">
    <property type="taxonomic scope" value="Bacteria"/>
</dbReference>
<keyword evidence="3" id="KW-1185">Reference proteome</keyword>
<organism evidence="2 3">
    <name type="scientific">Nitrococcus mobilis Nb-231</name>
    <dbReference type="NCBI Taxonomy" id="314278"/>
    <lineage>
        <taxon>Bacteria</taxon>
        <taxon>Pseudomonadati</taxon>
        <taxon>Pseudomonadota</taxon>
        <taxon>Gammaproteobacteria</taxon>
        <taxon>Chromatiales</taxon>
        <taxon>Ectothiorhodospiraceae</taxon>
        <taxon>Nitrococcus</taxon>
    </lineage>
</organism>
<proteinExistence type="predicted"/>
<protein>
    <recommendedName>
        <fullName evidence="1">KilA-N DNA-binding domain-containing protein</fullName>
    </recommendedName>
</protein>
<sequence>MKTQPFHYRGREVMTLRQLDRLNGVPKGTSFRVFKRVRPCLEEGMDFFCLAANEHSKLAEALHQSGALYLASVNMVLITRRGYERMQRSI</sequence>
<gene>
    <name evidence="2" type="ORF">NB231_05966</name>
</gene>
<dbReference type="EMBL" id="AAOF01000005">
    <property type="protein sequence ID" value="EAR21910.1"/>
    <property type="molecule type" value="Genomic_DNA"/>
</dbReference>
<dbReference type="AlphaFoldDB" id="A4BQR0"/>
<evidence type="ECO:0000259" key="1">
    <source>
        <dbReference type="Pfam" id="PF10543"/>
    </source>
</evidence>
<name>A4BQR0_9GAMM</name>
<dbReference type="STRING" id="314278.NB231_05966"/>